<reference evidence="1 2" key="1">
    <citation type="journal article" date="2020" name="Nat. Microbiol.">
        <title>Lysogenic host-virus interactions in SAR11 marine bacteria.</title>
        <authorList>
            <person name="Morris R.M."/>
            <person name="Cain K.R."/>
            <person name="Hvorecny K.L."/>
            <person name="Kollman J.M."/>
        </authorList>
    </citation>
    <scope>NUCLEOTIDE SEQUENCE [LARGE SCALE GENOMIC DNA]</scope>
    <source>
        <strain evidence="1 2">NP1</strain>
    </source>
</reference>
<evidence type="ECO:0000313" key="1">
    <source>
        <dbReference type="EMBL" id="QIZ21589.1"/>
    </source>
</evidence>
<dbReference type="Proteomes" id="UP000501094">
    <property type="component" value="Chromosome"/>
</dbReference>
<keyword evidence="2" id="KW-1185">Reference proteome</keyword>
<protein>
    <submittedName>
        <fullName evidence="1">Uncharacterized protein</fullName>
    </submittedName>
</protein>
<name>A0A6H1Q667_9PROT</name>
<organism evidence="1 2">
    <name type="scientific">Candidatus Pelagibacter giovannonii</name>
    <dbReference type="NCBI Taxonomy" id="2563896"/>
    <lineage>
        <taxon>Bacteria</taxon>
        <taxon>Pseudomonadati</taxon>
        <taxon>Pseudomonadota</taxon>
        <taxon>Alphaproteobacteria</taxon>
        <taxon>Candidatus Pelagibacterales</taxon>
        <taxon>Candidatus Pelagibacteraceae</taxon>
        <taxon>Candidatus Pelagibacter</taxon>
    </lineage>
</organism>
<evidence type="ECO:0000313" key="2">
    <source>
        <dbReference type="Proteomes" id="UP000501094"/>
    </source>
</evidence>
<dbReference type="KEGG" id="peg:E5R92_07315"/>
<dbReference type="AlphaFoldDB" id="A0A6H1Q667"/>
<gene>
    <name evidence="1" type="ORF">E5R92_07315</name>
</gene>
<accession>A0A6H1Q667</accession>
<dbReference type="RefSeq" id="WP_168607446.1">
    <property type="nucleotide sequence ID" value="NZ_CP038852.1"/>
</dbReference>
<proteinExistence type="predicted"/>
<dbReference type="EMBL" id="CP038852">
    <property type="protein sequence ID" value="QIZ21589.1"/>
    <property type="molecule type" value="Genomic_DNA"/>
</dbReference>
<sequence>MEIVISLMLYLGNPPELKEHLLMPDFKTCLAKKRYATRNSNADYKCSKVNAVVKDGKIISISSLD</sequence>